<sequence>MTLFVSAGSVSGSTLLAPEGLVSGMALSIFKGLGDALVIILETPSGLEVSDSARDLGEDGKGLVDMVHTRQGRKKEGRKKGRGERKGESPRLGVTYSGRRSELLDEDKGDGPS</sequence>
<evidence type="ECO:0000313" key="2">
    <source>
        <dbReference type="EMBL" id="RKP11568.1"/>
    </source>
</evidence>
<feature type="region of interest" description="Disordered" evidence="1">
    <location>
        <begin position="52"/>
        <end position="113"/>
    </location>
</feature>
<name>A0A4P9XYN9_9FUNG</name>
<evidence type="ECO:0000256" key="1">
    <source>
        <dbReference type="SAM" id="MobiDB-lite"/>
    </source>
</evidence>
<dbReference type="Proteomes" id="UP000267251">
    <property type="component" value="Unassembled WGS sequence"/>
</dbReference>
<feature type="compositionally biased region" description="Basic and acidic residues" evidence="1">
    <location>
        <begin position="52"/>
        <end position="62"/>
    </location>
</feature>
<dbReference type="EMBL" id="KZ988800">
    <property type="protein sequence ID" value="RKP11568.1"/>
    <property type="molecule type" value="Genomic_DNA"/>
</dbReference>
<accession>A0A4P9XYN9</accession>
<keyword evidence="3" id="KW-1185">Reference proteome</keyword>
<feature type="compositionally biased region" description="Acidic residues" evidence="1">
    <location>
        <begin position="104"/>
        <end position="113"/>
    </location>
</feature>
<proteinExistence type="predicted"/>
<dbReference type="AlphaFoldDB" id="A0A4P9XYN9"/>
<reference evidence="3" key="1">
    <citation type="journal article" date="2018" name="Nat. Microbiol.">
        <title>Leveraging single-cell genomics to expand the fungal tree of life.</title>
        <authorList>
            <person name="Ahrendt S.R."/>
            <person name="Quandt C.A."/>
            <person name="Ciobanu D."/>
            <person name="Clum A."/>
            <person name="Salamov A."/>
            <person name="Andreopoulos B."/>
            <person name="Cheng J.F."/>
            <person name="Woyke T."/>
            <person name="Pelin A."/>
            <person name="Henrissat B."/>
            <person name="Reynolds N.K."/>
            <person name="Benny G.L."/>
            <person name="Smith M.E."/>
            <person name="James T.Y."/>
            <person name="Grigoriev I.V."/>
        </authorList>
    </citation>
    <scope>NUCLEOTIDE SEQUENCE [LARGE SCALE GENOMIC DNA]</scope>
</reference>
<feature type="compositionally biased region" description="Basic residues" evidence="1">
    <location>
        <begin position="70"/>
        <end position="83"/>
    </location>
</feature>
<evidence type="ECO:0000313" key="3">
    <source>
        <dbReference type="Proteomes" id="UP000267251"/>
    </source>
</evidence>
<protein>
    <submittedName>
        <fullName evidence="2">Uncharacterized protein</fullName>
    </submittedName>
</protein>
<organism evidence="2 3">
    <name type="scientific">Piptocephalis cylindrospora</name>
    <dbReference type="NCBI Taxonomy" id="1907219"/>
    <lineage>
        <taxon>Eukaryota</taxon>
        <taxon>Fungi</taxon>
        <taxon>Fungi incertae sedis</taxon>
        <taxon>Zoopagomycota</taxon>
        <taxon>Zoopagomycotina</taxon>
        <taxon>Zoopagomycetes</taxon>
        <taxon>Zoopagales</taxon>
        <taxon>Piptocephalidaceae</taxon>
        <taxon>Piptocephalis</taxon>
    </lineage>
</organism>
<gene>
    <name evidence="2" type="ORF">BJ684DRAFT_17853</name>
</gene>